<dbReference type="RefSeq" id="WP_161858001.1">
    <property type="nucleotide sequence ID" value="NZ_CP047491.1"/>
</dbReference>
<gene>
    <name evidence="2" type="ORF">GTQ55_06490</name>
    <name evidence="1" type="ORF">HNQ53_003368</name>
</gene>
<dbReference type="EMBL" id="CP047491">
    <property type="protein sequence ID" value="QHQ38671.1"/>
    <property type="molecule type" value="Genomic_DNA"/>
</dbReference>
<evidence type="ECO:0000313" key="1">
    <source>
        <dbReference type="EMBL" id="MBB5213121.1"/>
    </source>
</evidence>
<dbReference type="EMBL" id="JACHHR010000006">
    <property type="protein sequence ID" value="MBB5213121.1"/>
    <property type="molecule type" value="Genomic_DNA"/>
</dbReference>
<proteinExistence type="predicted"/>
<evidence type="ECO:0000313" key="4">
    <source>
        <dbReference type="Proteomes" id="UP000563601"/>
    </source>
</evidence>
<organism evidence="1 4">
    <name type="scientific">Microbulbifer hydrolyticus</name>
    <dbReference type="NCBI Taxonomy" id="48074"/>
    <lineage>
        <taxon>Bacteria</taxon>
        <taxon>Pseudomonadati</taxon>
        <taxon>Pseudomonadota</taxon>
        <taxon>Gammaproteobacteria</taxon>
        <taxon>Cellvibrionales</taxon>
        <taxon>Microbulbiferaceae</taxon>
        <taxon>Microbulbifer</taxon>
    </lineage>
</organism>
<accession>A0A6P1TA71</accession>
<evidence type="ECO:0000313" key="2">
    <source>
        <dbReference type="EMBL" id="QHQ38671.1"/>
    </source>
</evidence>
<keyword evidence="3" id="KW-1185">Reference proteome</keyword>
<reference evidence="1 4" key="2">
    <citation type="submission" date="2020-08" db="EMBL/GenBank/DDBJ databases">
        <title>Genomic Encyclopedia of Type Strains, Phase IV (KMG-IV): sequencing the most valuable type-strain genomes for metagenomic binning, comparative biology and taxonomic classification.</title>
        <authorList>
            <person name="Goeker M."/>
        </authorList>
    </citation>
    <scope>NUCLEOTIDE SEQUENCE [LARGE SCALE GENOMIC DNA]</scope>
    <source>
        <strain evidence="1 4">DSM 11525</strain>
    </source>
</reference>
<protein>
    <submittedName>
        <fullName evidence="1">Transcriptional regulator</fullName>
    </submittedName>
</protein>
<sequence>MKIEDKMDFEKKHASFLFHLSENFLKSKDAVALFPGNEYLDEISLEEIRLLSLLCMYENYRSAKSISNDTGEELSFIESNLQLLCELGFAASNIFGFFATKKGLKIISDLTIEVKNFDDP</sequence>
<evidence type="ECO:0000313" key="3">
    <source>
        <dbReference type="Proteomes" id="UP000464675"/>
    </source>
</evidence>
<dbReference type="Proteomes" id="UP000563601">
    <property type="component" value="Unassembled WGS sequence"/>
</dbReference>
<dbReference type="AlphaFoldDB" id="A0A6P1TA71"/>
<reference evidence="2 3" key="1">
    <citation type="submission" date="2020-01" db="EMBL/GenBank/DDBJ databases">
        <title>The possibility of degradation of plastic by Microbulbifer hydrolyticus IRE-31.</title>
        <authorList>
            <person name="Liu L."/>
        </authorList>
    </citation>
    <scope>NUCLEOTIDE SEQUENCE [LARGE SCALE GENOMIC DNA]</scope>
    <source>
        <strain evidence="2 3">IRE-31</strain>
    </source>
</reference>
<dbReference type="Proteomes" id="UP000464675">
    <property type="component" value="Chromosome"/>
</dbReference>
<name>A0A6P1TA71_9GAMM</name>